<dbReference type="RefSeq" id="WP_008506216.1">
    <property type="nucleotide sequence ID" value="NZ_CM001403.1"/>
</dbReference>
<dbReference type="Pfam" id="PF03432">
    <property type="entry name" value="Relaxase"/>
    <property type="match status" value="1"/>
</dbReference>
<reference evidence="3" key="1">
    <citation type="submission" date="2011-09" db="EMBL/GenBank/DDBJ databases">
        <title>The permanent draft genome of Mucilaginibacter paludis DSM 18603.</title>
        <authorList>
            <consortium name="US DOE Joint Genome Institute (JGI-PGF)"/>
            <person name="Lucas S."/>
            <person name="Han J."/>
            <person name="Lapidus A."/>
            <person name="Bruce D."/>
            <person name="Goodwin L."/>
            <person name="Pitluck S."/>
            <person name="Peters L."/>
            <person name="Kyrpides N."/>
            <person name="Mavromatis K."/>
            <person name="Ivanova N."/>
            <person name="Mikhailova N."/>
            <person name="Held B."/>
            <person name="Detter J.C."/>
            <person name="Tapia R."/>
            <person name="Han C."/>
            <person name="Land M."/>
            <person name="Hauser L."/>
            <person name="Markowitz V."/>
            <person name="Cheng J.-F."/>
            <person name="Hugenholtz P."/>
            <person name="Woyke T."/>
            <person name="Wu D."/>
            <person name="Tindall B."/>
            <person name="Brambilla E."/>
            <person name="Klenk H.-P."/>
            <person name="Eisen J.A."/>
        </authorList>
    </citation>
    <scope>NUCLEOTIDE SEQUENCE [LARGE SCALE GENOMIC DNA]</scope>
    <source>
        <strain evidence="3">DSM 18603</strain>
    </source>
</reference>
<sequence>MVARISTGKSIRAMLYYNENKVGENEANLIMASGFAGDIESMSVGQKLHRFTHLTQLKPNVKTNALHISLNFHSSEDLSNAKLQQIAVAYMEKIGFSDQPFLVYRHHDAAHQHLHIVTTNITAARERIDLHDIGRKLSEPARKQIEEDFKLIKAESKTFKMEAAIKAADIKKAKYGHLPTKRALSNVITAVTRDYRFTSLAELNAALKCFNVVAQRGEEHTAMFQKKGLMYSLLDAKGNPVGVPIKASAFYTKPTFRNLEVKFELNKGIRKLYKGELAKRIDSLFDNYREITLSKFETEARQAGITVNFRRNDKGELFGITYIDHKNKTVFNGSDLGKAYSAKGITERLGKSNRLARTEEQFISRPAQRVSKTQKNEPTNYLKPIKQTNFLAQALAKTQPDYGSGVPRKKKRKKRNQQQQQELTL</sequence>
<dbReference type="OrthoDB" id="915634at2"/>
<evidence type="ECO:0000313" key="4">
    <source>
        <dbReference type="Proteomes" id="UP000002774"/>
    </source>
</evidence>
<dbReference type="STRING" id="714943.Mucpa_2058"/>
<gene>
    <name evidence="3" type="ORF">Mucpa_2058</name>
</gene>
<name>H1YF59_9SPHI</name>
<evidence type="ECO:0000259" key="2">
    <source>
        <dbReference type="Pfam" id="PF03432"/>
    </source>
</evidence>
<evidence type="ECO:0000256" key="1">
    <source>
        <dbReference type="SAM" id="MobiDB-lite"/>
    </source>
</evidence>
<dbReference type="HOGENOM" id="CLU_044309_1_0_10"/>
<dbReference type="InterPro" id="IPR005094">
    <property type="entry name" value="Endonuclease_MobA/VirD2"/>
</dbReference>
<protein>
    <submittedName>
        <fullName evidence="3">Relaxase/mobilization nuclease family protein</fullName>
    </submittedName>
</protein>
<dbReference type="Proteomes" id="UP000002774">
    <property type="component" value="Chromosome"/>
</dbReference>
<dbReference type="eggNOG" id="COG3843">
    <property type="taxonomic scope" value="Bacteria"/>
</dbReference>
<keyword evidence="4" id="KW-1185">Reference proteome</keyword>
<organism evidence="3 4">
    <name type="scientific">Mucilaginibacter paludis DSM 18603</name>
    <dbReference type="NCBI Taxonomy" id="714943"/>
    <lineage>
        <taxon>Bacteria</taxon>
        <taxon>Pseudomonadati</taxon>
        <taxon>Bacteroidota</taxon>
        <taxon>Sphingobacteriia</taxon>
        <taxon>Sphingobacteriales</taxon>
        <taxon>Sphingobacteriaceae</taxon>
        <taxon>Mucilaginibacter</taxon>
    </lineage>
</organism>
<dbReference type="EMBL" id="CM001403">
    <property type="protein sequence ID" value="EHQ26198.1"/>
    <property type="molecule type" value="Genomic_DNA"/>
</dbReference>
<evidence type="ECO:0000313" key="3">
    <source>
        <dbReference type="EMBL" id="EHQ26198.1"/>
    </source>
</evidence>
<feature type="compositionally biased region" description="Basic residues" evidence="1">
    <location>
        <begin position="407"/>
        <end position="416"/>
    </location>
</feature>
<proteinExistence type="predicted"/>
<feature type="region of interest" description="Disordered" evidence="1">
    <location>
        <begin position="399"/>
        <end position="425"/>
    </location>
</feature>
<feature type="domain" description="MobA/VirD2-like nuclease" evidence="2">
    <location>
        <begin position="17"/>
        <end position="151"/>
    </location>
</feature>
<accession>H1YF59</accession>
<dbReference type="AlphaFoldDB" id="H1YF59"/>